<evidence type="ECO:0000313" key="1">
    <source>
        <dbReference type="EMBL" id="WGH74792.1"/>
    </source>
</evidence>
<keyword evidence="2" id="KW-1185">Reference proteome</keyword>
<gene>
    <name evidence="1" type="ORF">P8625_11960</name>
</gene>
<name>A0ABY8L2A4_9FLAO</name>
<evidence type="ECO:0000313" key="2">
    <source>
        <dbReference type="Proteomes" id="UP001232001"/>
    </source>
</evidence>
<sequence>MRDNKKIWCSDVLTTEYNNQQLSVVSFVDVDKKMKSGIYYVNTFVNGNHTGKKFITLK</sequence>
<dbReference type="EMBL" id="CP122539">
    <property type="protein sequence ID" value="WGH74792.1"/>
    <property type="molecule type" value="Genomic_DNA"/>
</dbReference>
<reference evidence="1 2" key="1">
    <citation type="submission" date="2023-04" db="EMBL/GenBank/DDBJ databases">
        <title>Tenacibaculum tangerinum sp. nov., isolated from sea tidal flat of South Korea.</title>
        <authorList>
            <person name="Lee S.H."/>
            <person name="Kim J.-J."/>
        </authorList>
    </citation>
    <scope>NUCLEOTIDE SEQUENCE [LARGE SCALE GENOMIC DNA]</scope>
    <source>
        <strain evidence="1 2">GRR-S3-23</strain>
    </source>
</reference>
<protein>
    <submittedName>
        <fullName evidence="1">Uncharacterized protein</fullName>
    </submittedName>
</protein>
<organism evidence="1 2">
    <name type="scientific">Tenacibaculum tangerinum</name>
    <dbReference type="NCBI Taxonomy" id="3038772"/>
    <lineage>
        <taxon>Bacteria</taxon>
        <taxon>Pseudomonadati</taxon>
        <taxon>Bacteroidota</taxon>
        <taxon>Flavobacteriia</taxon>
        <taxon>Flavobacteriales</taxon>
        <taxon>Flavobacteriaceae</taxon>
        <taxon>Tenacibaculum</taxon>
    </lineage>
</organism>
<proteinExistence type="predicted"/>
<accession>A0ABY8L2A4</accession>
<dbReference type="Proteomes" id="UP001232001">
    <property type="component" value="Chromosome"/>
</dbReference>
<dbReference type="RefSeq" id="WP_279650686.1">
    <property type="nucleotide sequence ID" value="NZ_CP122539.1"/>
</dbReference>